<evidence type="ECO:0000256" key="1">
    <source>
        <dbReference type="SAM" id="MobiDB-lite"/>
    </source>
</evidence>
<evidence type="ECO:0000313" key="2">
    <source>
        <dbReference type="EMBL" id="ETH29504.1"/>
    </source>
</evidence>
<organism evidence="2 3">
    <name type="scientific">Bordetella pertussis CHLA-26</name>
    <dbReference type="NCBI Taxonomy" id="1331284"/>
    <lineage>
        <taxon>Bacteria</taxon>
        <taxon>Pseudomonadati</taxon>
        <taxon>Pseudomonadota</taxon>
        <taxon>Betaproteobacteria</taxon>
        <taxon>Burkholderiales</taxon>
        <taxon>Alcaligenaceae</taxon>
        <taxon>Bordetella</taxon>
    </lineage>
</organism>
<reference evidence="2 3" key="1">
    <citation type="journal article" date="2013" name="Genome Announc.">
        <title>Genome Sequences of 28 Bordetella pertussis U.S. Outbreak Strains Dating from 2010 to 2012.</title>
        <authorList>
            <person name="Harvill E.T."/>
            <person name="Goodfield L.L."/>
            <person name="Ivanov Y."/>
            <person name="Meyer J.A."/>
            <person name="Newth C."/>
            <person name="Cassiday P."/>
            <person name="Tondella M.L."/>
            <person name="Liao P."/>
            <person name="Zimmerman J."/>
            <person name="Meert K."/>
            <person name="Wessel D."/>
            <person name="Berger J."/>
            <person name="Dean J.M."/>
            <person name="Holubkov R."/>
            <person name="Burr J."/>
            <person name="Liu T."/>
            <person name="Brinkac L."/>
            <person name="Kim M."/>
            <person name="Losada L."/>
        </authorList>
    </citation>
    <scope>NUCLEOTIDE SEQUENCE [LARGE SCALE GENOMIC DNA]</scope>
    <source>
        <strain evidence="2 3">CHLA-26</strain>
    </source>
</reference>
<name>A0AAI9ND90_BORPT</name>
<dbReference type="AlphaFoldDB" id="A0AAI9ND90"/>
<comment type="caution">
    <text evidence="2">The sequence shown here is derived from an EMBL/GenBank/DDBJ whole genome shotgun (WGS) entry which is preliminary data.</text>
</comment>
<dbReference type="Proteomes" id="UP000018679">
    <property type="component" value="Unassembled WGS sequence"/>
</dbReference>
<sequence length="85" mass="9167">MSRDRPQAVGNITFLSCRRRAHPARQPGSKAHAGRRRHGAWAVRSGRMAGSDSSGIAVRTRRGGATLARCATPSACCGPWRRDGR</sequence>
<gene>
    <name evidence="2" type="ORF">L566_4036</name>
</gene>
<proteinExistence type="predicted"/>
<accession>A0AAI9ND90</accession>
<dbReference type="EMBL" id="AXSB02000040">
    <property type="protein sequence ID" value="ETH29504.1"/>
    <property type="molecule type" value="Genomic_DNA"/>
</dbReference>
<keyword evidence="2" id="KW-0449">Lipoprotein</keyword>
<dbReference type="PROSITE" id="PS51257">
    <property type="entry name" value="PROKAR_LIPOPROTEIN"/>
    <property type="match status" value="1"/>
</dbReference>
<feature type="region of interest" description="Disordered" evidence="1">
    <location>
        <begin position="19"/>
        <end position="55"/>
    </location>
</feature>
<evidence type="ECO:0000313" key="3">
    <source>
        <dbReference type="Proteomes" id="UP000018679"/>
    </source>
</evidence>
<protein>
    <submittedName>
        <fullName evidence="2">Lipoprotein</fullName>
    </submittedName>
</protein>